<evidence type="ECO:0000313" key="3">
    <source>
        <dbReference type="WBParaSite" id="PSAMB.scaffold1081size36210.g10844.t1"/>
    </source>
</evidence>
<proteinExistence type="predicted"/>
<feature type="compositionally biased region" description="Low complexity" evidence="1">
    <location>
        <begin position="73"/>
        <end position="89"/>
    </location>
</feature>
<name>A0A914UL89_9BILA</name>
<protein>
    <submittedName>
        <fullName evidence="3">Uncharacterized protein</fullName>
    </submittedName>
</protein>
<dbReference type="AlphaFoldDB" id="A0A914UL89"/>
<evidence type="ECO:0000256" key="1">
    <source>
        <dbReference type="SAM" id="MobiDB-lite"/>
    </source>
</evidence>
<feature type="compositionally biased region" description="Polar residues" evidence="1">
    <location>
        <begin position="125"/>
        <end position="147"/>
    </location>
</feature>
<sequence length="147" mass="15515">MGNAAGNAAIGASAVIDRCSSIRRLIGALPAAIDRTSKRPLQHVCVCATAATLFVLCPLPSGPTGSRPSWFGRSPTSPSLSRPLSFSLRAPPPPTCFRRAHRGGDGRRRLRAGKGEPRSVVGRGANNSTSPITVAWQKQRSSELTMQ</sequence>
<keyword evidence="2" id="KW-1185">Reference proteome</keyword>
<dbReference type="Proteomes" id="UP000887566">
    <property type="component" value="Unplaced"/>
</dbReference>
<feature type="compositionally biased region" description="Basic and acidic residues" evidence="1">
    <location>
        <begin position="102"/>
        <end position="117"/>
    </location>
</feature>
<dbReference type="WBParaSite" id="PSAMB.scaffold1081size36210.g10844.t1">
    <property type="protein sequence ID" value="PSAMB.scaffold1081size36210.g10844.t1"/>
    <property type="gene ID" value="PSAMB.scaffold1081size36210.g10844"/>
</dbReference>
<organism evidence="2 3">
    <name type="scientific">Plectus sambesii</name>
    <dbReference type="NCBI Taxonomy" id="2011161"/>
    <lineage>
        <taxon>Eukaryota</taxon>
        <taxon>Metazoa</taxon>
        <taxon>Ecdysozoa</taxon>
        <taxon>Nematoda</taxon>
        <taxon>Chromadorea</taxon>
        <taxon>Plectida</taxon>
        <taxon>Plectina</taxon>
        <taxon>Plectoidea</taxon>
        <taxon>Plectidae</taxon>
        <taxon>Plectus</taxon>
    </lineage>
</organism>
<accession>A0A914UL89</accession>
<reference evidence="3" key="1">
    <citation type="submission" date="2022-11" db="UniProtKB">
        <authorList>
            <consortium name="WormBaseParasite"/>
        </authorList>
    </citation>
    <scope>IDENTIFICATION</scope>
</reference>
<evidence type="ECO:0000313" key="2">
    <source>
        <dbReference type="Proteomes" id="UP000887566"/>
    </source>
</evidence>
<feature type="region of interest" description="Disordered" evidence="1">
    <location>
        <begin position="61"/>
        <end position="147"/>
    </location>
</feature>